<dbReference type="Gene3D" id="2.40.10.120">
    <property type="match status" value="1"/>
</dbReference>
<dbReference type="AlphaFoldDB" id="X0X6R7"/>
<reference evidence="1" key="1">
    <citation type="journal article" date="2014" name="Front. Microbiol.">
        <title>High frequency of phylogenetically diverse reductive dehalogenase-homologous genes in deep subseafloor sedimentary metagenomes.</title>
        <authorList>
            <person name="Kawai M."/>
            <person name="Futagami T."/>
            <person name="Toyoda A."/>
            <person name="Takaki Y."/>
            <person name="Nishi S."/>
            <person name="Hori S."/>
            <person name="Arai W."/>
            <person name="Tsubouchi T."/>
            <person name="Morono Y."/>
            <person name="Uchiyama I."/>
            <person name="Ito T."/>
            <person name="Fujiyama A."/>
            <person name="Inagaki F."/>
            <person name="Takami H."/>
        </authorList>
    </citation>
    <scope>NUCLEOTIDE SEQUENCE</scope>
    <source>
        <strain evidence="1">Expedition CK06-06</strain>
    </source>
</reference>
<evidence type="ECO:0008006" key="2">
    <source>
        <dbReference type="Google" id="ProtNLM"/>
    </source>
</evidence>
<accession>X0X6R7</accession>
<feature type="non-terminal residue" evidence="1">
    <location>
        <position position="163"/>
    </location>
</feature>
<proteinExistence type="predicted"/>
<sequence>MIPPLLIHCPAVVPALAVILSLVVIPAWPSHTVFAKQTTGESQDQPHPAVVRVRASEKGAASFGSGTLVGLSDKHGIVLTNWHVVRDATGQISVTFPDGYRSAATVLKTDKTWDLAALLIWRPGAKPVTIATKAPVRGDALTIAGYGSGKYRQVSGKATQYVS</sequence>
<dbReference type="EMBL" id="BARS01048053">
    <property type="protein sequence ID" value="GAG32358.1"/>
    <property type="molecule type" value="Genomic_DNA"/>
</dbReference>
<name>X0X6R7_9ZZZZ</name>
<comment type="caution">
    <text evidence="1">The sequence shown here is derived from an EMBL/GenBank/DDBJ whole genome shotgun (WGS) entry which is preliminary data.</text>
</comment>
<protein>
    <recommendedName>
        <fullName evidence="2">Serine protease</fullName>
    </recommendedName>
</protein>
<evidence type="ECO:0000313" key="1">
    <source>
        <dbReference type="EMBL" id="GAG32358.1"/>
    </source>
</evidence>
<dbReference type="SUPFAM" id="SSF50494">
    <property type="entry name" value="Trypsin-like serine proteases"/>
    <property type="match status" value="1"/>
</dbReference>
<organism evidence="1">
    <name type="scientific">marine sediment metagenome</name>
    <dbReference type="NCBI Taxonomy" id="412755"/>
    <lineage>
        <taxon>unclassified sequences</taxon>
        <taxon>metagenomes</taxon>
        <taxon>ecological metagenomes</taxon>
    </lineage>
</organism>
<dbReference type="InterPro" id="IPR009003">
    <property type="entry name" value="Peptidase_S1_PA"/>
</dbReference>
<dbReference type="Pfam" id="PF13365">
    <property type="entry name" value="Trypsin_2"/>
    <property type="match status" value="1"/>
</dbReference>
<gene>
    <name evidence="1" type="ORF">S01H1_72094</name>
</gene>